<organism evidence="2 3">
    <name type="scientific">Nonomuraea fuscirosea</name>
    <dbReference type="NCBI Taxonomy" id="1291556"/>
    <lineage>
        <taxon>Bacteria</taxon>
        <taxon>Bacillati</taxon>
        <taxon>Actinomycetota</taxon>
        <taxon>Actinomycetes</taxon>
        <taxon>Streptosporangiales</taxon>
        <taxon>Streptosporangiaceae</taxon>
        <taxon>Nonomuraea</taxon>
    </lineage>
</organism>
<evidence type="ECO:0000313" key="3">
    <source>
        <dbReference type="Proteomes" id="UP000238312"/>
    </source>
</evidence>
<dbReference type="EMBL" id="PVNG01000011">
    <property type="protein sequence ID" value="PRX63013.1"/>
    <property type="molecule type" value="Genomic_DNA"/>
</dbReference>
<accession>A0A2T0MVP0</accession>
<evidence type="ECO:0000256" key="1">
    <source>
        <dbReference type="SAM" id="SignalP"/>
    </source>
</evidence>
<keyword evidence="1" id="KW-0732">Signal</keyword>
<dbReference type="GO" id="GO:0015066">
    <property type="term" value="F:alpha-amylase inhibitor activity"/>
    <property type="evidence" value="ECO:0007669"/>
    <property type="project" value="InterPro"/>
</dbReference>
<dbReference type="AlphaFoldDB" id="A0A2T0MVP0"/>
<comment type="caution">
    <text evidence="2">The sequence shown here is derived from an EMBL/GenBank/DDBJ whole genome shotgun (WGS) entry which is preliminary data.</text>
</comment>
<evidence type="ECO:0000313" key="2">
    <source>
        <dbReference type="EMBL" id="PRX63013.1"/>
    </source>
</evidence>
<dbReference type="OrthoDB" id="3541969at2"/>
<keyword evidence="3" id="KW-1185">Reference proteome</keyword>
<dbReference type="RefSeq" id="WP_146178306.1">
    <property type="nucleotide sequence ID" value="NZ_JBFAIB010000009.1"/>
</dbReference>
<proteinExistence type="predicted"/>
<protein>
    <submittedName>
        <fullName evidence="2">Uncharacterized protein</fullName>
    </submittedName>
</protein>
<feature type="chain" id="PRO_5038938591" evidence="1">
    <location>
        <begin position="24"/>
        <end position="124"/>
    </location>
</feature>
<reference evidence="2 3" key="1">
    <citation type="submission" date="2018-03" db="EMBL/GenBank/DDBJ databases">
        <title>Genomic Encyclopedia of Type Strains, Phase III (KMG-III): the genomes of soil and plant-associated and newly described type strains.</title>
        <authorList>
            <person name="Whitman W."/>
        </authorList>
    </citation>
    <scope>NUCLEOTIDE SEQUENCE [LARGE SCALE GENOMIC DNA]</scope>
    <source>
        <strain evidence="2 3">CGMCC 4.7104</strain>
    </source>
</reference>
<sequence length="124" mass="13230">MRFLSTAFACAAVITAFAAPAHAGTTQAATATQAVGAVQILGNAPSCVDRKVTRSYTGKRNSLGEVLVKTTVKLTNNCKNAVKVKVAWSWASDSNCRYISKGRTASESITTTHDREPYQKTKTC</sequence>
<gene>
    <name evidence="2" type="ORF">B0I32_1113</name>
</gene>
<dbReference type="Gene3D" id="2.60.40.20">
    <property type="entry name" value="Alpha-amylase inhibitor"/>
    <property type="match status" value="1"/>
</dbReference>
<feature type="signal peptide" evidence="1">
    <location>
        <begin position="1"/>
        <end position="23"/>
    </location>
</feature>
<name>A0A2T0MVP0_9ACTN</name>
<dbReference type="Proteomes" id="UP000238312">
    <property type="component" value="Unassembled WGS sequence"/>
</dbReference>
<dbReference type="InterPro" id="IPR036379">
    <property type="entry name" value="A-amylase_inhib_sf"/>
</dbReference>